<keyword evidence="1" id="KW-0812">Transmembrane</keyword>
<keyword evidence="1" id="KW-0472">Membrane</keyword>
<evidence type="ECO:0000313" key="2">
    <source>
        <dbReference type="EMBL" id="MPN56077.1"/>
    </source>
</evidence>
<feature type="transmembrane region" description="Helical" evidence="1">
    <location>
        <begin position="26"/>
        <end position="56"/>
    </location>
</feature>
<protein>
    <submittedName>
        <fullName evidence="2">Uncharacterized protein</fullName>
    </submittedName>
</protein>
<sequence length="88" mass="10509">MNTYIYPQNLKAQAKLWLWNLKDLSIIGIVMLISVLAFAQIHFVLPLAATFLYAFLTIRLDDMSILDFIKKAVRFFITTQQYYEWRMR</sequence>
<accession>A0A645IY55</accession>
<reference evidence="2" key="1">
    <citation type="submission" date="2019-08" db="EMBL/GenBank/DDBJ databases">
        <authorList>
            <person name="Kucharzyk K."/>
            <person name="Murdoch R.W."/>
            <person name="Higgins S."/>
            <person name="Loffler F."/>
        </authorList>
    </citation>
    <scope>NUCLEOTIDE SEQUENCE</scope>
</reference>
<keyword evidence="1" id="KW-1133">Transmembrane helix</keyword>
<evidence type="ECO:0000256" key="1">
    <source>
        <dbReference type="SAM" id="Phobius"/>
    </source>
</evidence>
<dbReference type="EMBL" id="VSSQ01126036">
    <property type="protein sequence ID" value="MPN56077.1"/>
    <property type="molecule type" value="Genomic_DNA"/>
</dbReference>
<gene>
    <name evidence="2" type="ORF">SDC9_203763</name>
</gene>
<comment type="caution">
    <text evidence="2">The sequence shown here is derived from an EMBL/GenBank/DDBJ whole genome shotgun (WGS) entry which is preliminary data.</text>
</comment>
<name>A0A645IY55_9ZZZZ</name>
<organism evidence="2">
    <name type="scientific">bioreactor metagenome</name>
    <dbReference type="NCBI Taxonomy" id="1076179"/>
    <lineage>
        <taxon>unclassified sequences</taxon>
        <taxon>metagenomes</taxon>
        <taxon>ecological metagenomes</taxon>
    </lineage>
</organism>
<dbReference type="AlphaFoldDB" id="A0A645IY55"/>
<proteinExistence type="predicted"/>